<dbReference type="Proteomes" id="UP000663832">
    <property type="component" value="Unassembled WGS sequence"/>
</dbReference>
<feature type="domain" description="Translation elongation factor EF1B beta/delta subunit guanine nucleotide exchange" evidence="4">
    <location>
        <begin position="64"/>
        <end position="150"/>
    </location>
</feature>
<keyword evidence="3" id="KW-0648">Protein biosynthesis</keyword>
<protein>
    <recommendedName>
        <fullName evidence="4">Translation elongation factor EF1B beta/delta subunit guanine nucleotide exchange domain-containing protein</fullName>
    </recommendedName>
</protein>
<name>A0A813SPV0_9BILA</name>
<organism evidence="5 6">
    <name type="scientific">Adineta steineri</name>
    <dbReference type="NCBI Taxonomy" id="433720"/>
    <lineage>
        <taxon>Eukaryota</taxon>
        <taxon>Metazoa</taxon>
        <taxon>Spiralia</taxon>
        <taxon>Gnathifera</taxon>
        <taxon>Rotifera</taxon>
        <taxon>Eurotatoria</taxon>
        <taxon>Bdelloidea</taxon>
        <taxon>Adinetida</taxon>
        <taxon>Adinetidae</taxon>
        <taxon>Adineta</taxon>
    </lineage>
</organism>
<dbReference type="SUPFAM" id="SSF54984">
    <property type="entry name" value="eEF-1beta-like"/>
    <property type="match status" value="1"/>
</dbReference>
<evidence type="ECO:0000313" key="5">
    <source>
        <dbReference type="EMBL" id="CAF0800420.1"/>
    </source>
</evidence>
<dbReference type="Gene3D" id="3.30.70.60">
    <property type="match status" value="1"/>
</dbReference>
<dbReference type="GO" id="GO:0005085">
    <property type="term" value="F:guanyl-nucleotide exchange factor activity"/>
    <property type="evidence" value="ECO:0007669"/>
    <property type="project" value="TreeGrafter"/>
</dbReference>
<gene>
    <name evidence="5" type="ORF">QVE165_LOCUS4190</name>
</gene>
<evidence type="ECO:0000313" key="6">
    <source>
        <dbReference type="Proteomes" id="UP000663832"/>
    </source>
</evidence>
<dbReference type="InterPro" id="IPR036219">
    <property type="entry name" value="eEF-1beta-like_sf"/>
</dbReference>
<dbReference type="InterPro" id="IPR014038">
    <property type="entry name" value="EF1B_bsu/dsu_GNE"/>
</dbReference>
<dbReference type="PANTHER" id="PTHR11595:SF21">
    <property type="entry name" value="ELONGATION FACTOR 1-BETA"/>
    <property type="match status" value="1"/>
</dbReference>
<proteinExistence type="inferred from homology"/>
<comment type="caution">
    <text evidence="5">The sequence shown here is derived from an EMBL/GenBank/DDBJ whole genome shotgun (WGS) entry which is preliminary data.</text>
</comment>
<dbReference type="InterPro" id="IPR014717">
    <property type="entry name" value="Transl_elong_EF1B/ribsomal_bS6"/>
</dbReference>
<dbReference type="FunFam" id="3.30.70.60:FF:000001">
    <property type="entry name" value="Elongation factor 1-beta 1 like"/>
    <property type="match status" value="1"/>
</dbReference>
<dbReference type="GO" id="GO:0005853">
    <property type="term" value="C:eukaryotic translation elongation factor 1 complex"/>
    <property type="evidence" value="ECO:0007669"/>
    <property type="project" value="InterPro"/>
</dbReference>
<dbReference type="EMBL" id="CAJNOM010000015">
    <property type="protein sequence ID" value="CAF0800420.1"/>
    <property type="molecule type" value="Genomic_DNA"/>
</dbReference>
<comment type="similarity">
    <text evidence="1">Belongs to the EF-1-beta/EF-1-delta family.</text>
</comment>
<dbReference type="CDD" id="cd00292">
    <property type="entry name" value="EF1B"/>
    <property type="match status" value="1"/>
</dbReference>
<dbReference type="AlphaFoldDB" id="A0A813SPV0"/>
<dbReference type="PANTHER" id="PTHR11595">
    <property type="entry name" value="EF-HAND AND COILED-COIL DOMAIN-CONTAINING FAMILY MEMBER"/>
    <property type="match status" value="1"/>
</dbReference>
<keyword evidence="2" id="KW-0251">Elongation factor</keyword>
<evidence type="ECO:0000259" key="4">
    <source>
        <dbReference type="SMART" id="SM00888"/>
    </source>
</evidence>
<dbReference type="SMART" id="SM00888">
    <property type="entry name" value="EF1_GNE"/>
    <property type="match status" value="1"/>
</dbReference>
<dbReference type="InterPro" id="IPR049720">
    <property type="entry name" value="EF1B_bsu/dsu"/>
</dbReference>
<accession>A0A813SPV0</accession>
<evidence type="ECO:0000256" key="2">
    <source>
        <dbReference type="ARBA" id="ARBA00022768"/>
    </source>
</evidence>
<evidence type="ECO:0000256" key="3">
    <source>
        <dbReference type="ARBA" id="ARBA00022917"/>
    </source>
</evidence>
<dbReference type="GO" id="GO:0005829">
    <property type="term" value="C:cytosol"/>
    <property type="evidence" value="ECO:0007669"/>
    <property type="project" value="TreeGrafter"/>
</dbReference>
<dbReference type="GO" id="GO:0003746">
    <property type="term" value="F:translation elongation factor activity"/>
    <property type="evidence" value="ECO:0007669"/>
    <property type="project" value="UniProtKB-KW"/>
</dbReference>
<reference evidence="5" key="1">
    <citation type="submission" date="2021-02" db="EMBL/GenBank/DDBJ databases">
        <authorList>
            <person name="Nowell W R."/>
        </authorList>
    </citation>
    <scope>NUCLEOTIDE SEQUENCE</scope>
</reference>
<dbReference type="OrthoDB" id="331763at2759"/>
<evidence type="ECO:0000256" key="1">
    <source>
        <dbReference type="ARBA" id="ARBA00007411"/>
    </source>
</evidence>
<dbReference type="Pfam" id="PF00736">
    <property type="entry name" value="EF1_GNE"/>
    <property type="match status" value="1"/>
</dbReference>
<keyword evidence="6" id="KW-1185">Reference proteome</keyword>
<sequence length="150" mass="17406">MAENLIHVNNWFSKYEVDRAEQIHYSEFDTLKSTPTTTTSYDLDNEKIKKTNTSIIVPLNLVVRSTINFDIKPWDEDTDIDAMEQAVRSIKFDGLVWGQSKRVPYAFGIVKLQMTCVIEDDKIATDLIEDKIYELDQYVQSVDIPCIHRI</sequence>